<proteinExistence type="predicted"/>
<dbReference type="Proteomes" id="UP001152658">
    <property type="component" value="Unassembled WGS sequence"/>
</dbReference>
<gene>
    <name evidence="1" type="ORF">VAE063_940317</name>
</gene>
<protein>
    <submittedName>
        <fullName evidence="1">Uncharacterized protein</fullName>
    </submittedName>
</protein>
<sequence>MVVGKRIFSYGMRACAYFFCLKVNARLSGNKVLQCTKNNNQGRDNEPH</sequence>
<organism evidence="1 2">
    <name type="scientific">Vibrio aestuarianus</name>
    <dbReference type="NCBI Taxonomy" id="28171"/>
    <lineage>
        <taxon>Bacteria</taxon>
        <taxon>Pseudomonadati</taxon>
        <taxon>Pseudomonadota</taxon>
        <taxon>Gammaproteobacteria</taxon>
        <taxon>Vibrionales</taxon>
        <taxon>Vibrionaceae</taxon>
        <taxon>Vibrio</taxon>
    </lineage>
</organism>
<keyword evidence="2" id="KW-1185">Reference proteome</keyword>
<comment type="caution">
    <text evidence="1">The sequence shown here is derived from an EMBL/GenBank/DDBJ whole genome shotgun (WGS) entry which is preliminary data.</text>
</comment>
<name>A0ABM9FPU9_9VIBR</name>
<evidence type="ECO:0000313" key="2">
    <source>
        <dbReference type="Proteomes" id="UP001152658"/>
    </source>
</evidence>
<evidence type="ECO:0000313" key="1">
    <source>
        <dbReference type="EMBL" id="CAH8226486.1"/>
    </source>
</evidence>
<reference evidence="1" key="1">
    <citation type="submission" date="2022-06" db="EMBL/GenBank/DDBJ databases">
        <authorList>
            <person name="Goudenege D."/>
            <person name="Le Roux F."/>
        </authorList>
    </citation>
    <scope>NUCLEOTIDE SEQUENCE</scope>
    <source>
        <strain evidence="1">12-063</strain>
    </source>
</reference>
<dbReference type="EMBL" id="CALYLK010000135">
    <property type="protein sequence ID" value="CAH8226486.1"/>
    <property type="molecule type" value="Genomic_DNA"/>
</dbReference>
<accession>A0ABM9FPU9</accession>